<accession>V8C7G8</accession>
<dbReference type="PATRIC" id="fig|1357400.3.peg.2004"/>
<protein>
    <submittedName>
        <fullName evidence="1">Uncharacterized protein</fullName>
    </submittedName>
</protein>
<dbReference type="eggNOG" id="ENOG5031AUI">
    <property type="taxonomic scope" value="Bacteria"/>
</dbReference>
<keyword evidence="2" id="KW-1185">Reference proteome</keyword>
<sequence length="81" mass="8973">MSEIKTPDNIAQSTEVANGTMDIFEKKLQDELDSLKNCQQSSGVDSCFACEKMLECPTRKSYVSAVYESMSKGQEGGDFDF</sequence>
<evidence type="ECO:0000313" key="1">
    <source>
        <dbReference type="EMBL" id="ETD22691.1"/>
    </source>
</evidence>
<dbReference type="STRING" id="1357400.HMPREF2086_01490"/>
<gene>
    <name evidence="1" type="ORF">HMPREF2086_01490</name>
</gene>
<comment type="caution">
    <text evidence="1">The sequence shown here is derived from an EMBL/GenBank/DDBJ whole genome shotgun (WGS) entry which is preliminary data.</text>
</comment>
<dbReference type="Proteomes" id="UP000018731">
    <property type="component" value="Unassembled WGS sequence"/>
</dbReference>
<reference evidence="1 2" key="1">
    <citation type="journal article" date="2014" name="Genome Announc.">
        <title>Draft genome sequences of six enterohepatic helicobacter species isolated from humans and one from rhesus macaques.</title>
        <authorList>
            <person name="Shen Z."/>
            <person name="Sheh A."/>
            <person name="Young S.K."/>
            <person name="Abouelliel A."/>
            <person name="Ward D.V."/>
            <person name="Earl A.M."/>
            <person name="Fox J.G."/>
        </authorList>
    </citation>
    <scope>NUCLEOTIDE SEQUENCE [LARGE SCALE GENOMIC DNA]</scope>
    <source>
        <strain evidence="1 2">MIT 99-5501</strain>
    </source>
</reference>
<proteinExistence type="predicted"/>
<organism evidence="1 2">
    <name type="scientific">Helicobacter macacae MIT 99-5501</name>
    <dbReference type="NCBI Taxonomy" id="1357400"/>
    <lineage>
        <taxon>Bacteria</taxon>
        <taxon>Pseudomonadati</taxon>
        <taxon>Campylobacterota</taxon>
        <taxon>Epsilonproteobacteria</taxon>
        <taxon>Campylobacterales</taxon>
        <taxon>Helicobacteraceae</taxon>
        <taxon>Helicobacter</taxon>
    </lineage>
</organism>
<evidence type="ECO:0000313" key="2">
    <source>
        <dbReference type="Proteomes" id="UP000018731"/>
    </source>
</evidence>
<dbReference type="HOGENOM" id="CLU_195206_0_0_7"/>
<name>V8C7G8_9HELI</name>
<dbReference type="EMBL" id="AZJI01000007">
    <property type="protein sequence ID" value="ETD22691.1"/>
    <property type="molecule type" value="Genomic_DNA"/>
</dbReference>
<dbReference type="AlphaFoldDB" id="V8C7G8"/>
<dbReference type="RefSeq" id="WP_023928225.1">
    <property type="nucleotide sequence ID" value="NZ_KI669455.1"/>
</dbReference>